<keyword evidence="7" id="KW-1185">Reference proteome</keyword>
<dbReference type="FunFam" id="1.10.10.2830:FF:000001">
    <property type="entry name" value="Chromosome partitioning protein ParB"/>
    <property type="match status" value="1"/>
</dbReference>
<keyword evidence="2" id="KW-0159">Chromosome partition</keyword>
<dbReference type="InterPro" id="IPR003115">
    <property type="entry name" value="ParB_N"/>
</dbReference>
<dbReference type="Gene3D" id="1.10.10.2830">
    <property type="match status" value="1"/>
</dbReference>
<dbReference type="STRING" id="1231623.Tasa_047_021"/>
<dbReference type="NCBIfam" id="TIGR00180">
    <property type="entry name" value="parB_part"/>
    <property type="match status" value="1"/>
</dbReference>
<evidence type="ECO:0000313" key="7">
    <source>
        <dbReference type="Proteomes" id="UP000032679"/>
    </source>
</evidence>
<comment type="similarity">
    <text evidence="1">Belongs to the ParB family.</text>
</comment>
<dbReference type="InterPro" id="IPR041468">
    <property type="entry name" value="HTH_ParB/Spo0J"/>
</dbReference>
<dbReference type="Proteomes" id="UP000032679">
    <property type="component" value="Unassembled WGS sequence"/>
</dbReference>
<sequence>MAKKDAPQRLGRGLAALLGDQAPTLNRVSRSTGAVEAPRPVTLPVDVLLPGSFQPRQGMQQEALEELADSIRSRGVLQPILVRPHPAQENLFQIIAGERRWRASQLAGLHEVPVHVRVLDDGDAMAAALVENLQRADLDAIEEAEGLHRLIDDYGLTQEELAGAVGKSRPHVANMLRLLALPDQVRAHVRSGALTAGHARALLVHDDPVAAAAEVIAKKLNVRQTEALAKRKPREASRPVPKDAEIAALERELSGRLGLRVQIAFDGKGGSIRIDYRSLDQFDSVLAKLRS</sequence>
<evidence type="ECO:0000256" key="3">
    <source>
        <dbReference type="ARBA" id="ARBA00023125"/>
    </source>
</evidence>
<dbReference type="PANTHER" id="PTHR33375">
    <property type="entry name" value="CHROMOSOME-PARTITIONING PROTEIN PARB-RELATED"/>
    <property type="match status" value="1"/>
</dbReference>
<dbReference type="Pfam" id="PF02195">
    <property type="entry name" value="ParB_N"/>
    <property type="match status" value="1"/>
</dbReference>
<evidence type="ECO:0000313" key="6">
    <source>
        <dbReference type="EMBL" id="GAN55376.1"/>
    </source>
</evidence>
<dbReference type="SMART" id="SM00470">
    <property type="entry name" value="ParB"/>
    <property type="match status" value="1"/>
</dbReference>
<dbReference type="GO" id="GO:0007059">
    <property type="term" value="P:chromosome segregation"/>
    <property type="evidence" value="ECO:0007669"/>
    <property type="project" value="UniProtKB-KW"/>
</dbReference>
<evidence type="ECO:0000256" key="1">
    <source>
        <dbReference type="ARBA" id="ARBA00006295"/>
    </source>
</evidence>
<dbReference type="FunFam" id="3.90.1530.30:FF:000001">
    <property type="entry name" value="Chromosome partitioning protein ParB"/>
    <property type="match status" value="1"/>
</dbReference>
<dbReference type="Gene3D" id="3.90.1530.30">
    <property type="match status" value="1"/>
</dbReference>
<dbReference type="InterPro" id="IPR036086">
    <property type="entry name" value="ParB/Sulfiredoxin_sf"/>
</dbReference>
<dbReference type="InterPro" id="IPR050336">
    <property type="entry name" value="Chromosome_partition/occlusion"/>
</dbReference>
<dbReference type="RefSeq" id="WP_048850485.1">
    <property type="nucleotide sequence ID" value="NZ_BALE01000047.1"/>
</dbReference>
<dbReference type="InterPro" id="IPR004437">
    <property type="entry name" value="ParB/RepB/Spo0J"/>
</dbReference>
<reference evidence="6 7" key="1">
    <citation type="submission" date="2012-10" db="EMBL/GenBank/DDBJ databases">
        <title>Genome sequencing of Tanticharoenia sakaeratensis NBRC 103193.</title>
        <authorList>
            <person name="Azuma Y."/>
            <person name="Hadano H."/>
            <person name="Hirakawa H."/>
            <person name="Matsushita K."/>
        </authorList>
    </citation>
    <scope>NUCLEOTIDE SEQUENCE [LARGE SCALE GENOMIC DNA]</scope>
    <source>
        <strain evidence="6 7">NBRC 103193</strain>
    </source>
</reference>
<dbReference type="InterPro" id="IPR057240">
    <property type="entry name" value="ParB_dimer_C"/>
</dbReference>
<dbReference type="GO" id="GO:0003677">
    <property type="term" value="F:DNA binding"/>
    <property type="evidence" value="ECO:0007669"/>
    <property type="project" value="UniProtKB-KW"/>
</dbReference>
<accession>A0A0D6MPL9</accession>
<comment type="function">
    <text evidence="4">Involved in chromosome partition. Localize to both poles of the predivisional cell following completion of DNA replication. Binds to the DNA origin of replication.</text>
</comment>
<feature type="domain" description="ParB-like N-terminal" evidence="5">
    <location>
        <begin position="41"/>
        <end position="133"/>
    </location>
</feature>
<evidence type="ECO:0000256" key="2">
    <source>
        <dbReference type="ARBA" id="ARBA00022829"/>
    </source>
</evidence>
<dbReference type="PANTHER" id="PTHR33375:SF1">
    <property type="entry name" value="CHROMOSOME-PARTITIONING PROTEIN PARB-RELATED"/>
    <property type="match status" value="1"/>
</dbReference>
<dbReference type="Pfam" id="PF23552">
    <property type="entry name" value="ParB_C"/>
    <property type="match status" value="1"/>
</dbReference>
<dbReference type="CDD" id="cd16393">
    <property type="entry name" value="SPO0J_N"/>
    <property type="match status" value="1"/>
</dbReference>
<dbReference type="AlphaFoldDB" id="A0A0D6MPL9"/>
<keyword evidence="3" id="KW-0238">DNA-binding</keyword>
<comment type="caution">
    <text evidence="6">The sequence shown here is derived from an EMBL/GenBank/DDBJ whole genome shotgun (WGS) entry which is preliminary data.</text>
</comment>
<proteinExistence type="inferred from homology"/>
<dbReference type="GO" id="GO:0005694">
    <property type="term" value="C:chromosome"/>
    <property type="evidence" value="ECO:0007669"/>
    <property type="project" value="TreeGrafter"/>
</dbReference>
<dbReference type="EMBL" id="BALE01000047">
    <property type="protein sequence ID" value="GAN55376.1"/>
    <property type="molecule type" value="Genomic_DNA"/>
</dbReference>
<evidence type="ECO:0000256" key="4">
    <source>
        <dbReference type="ARBA" id="ARBA00025472"/>
    </source>
</evidence>
<protein>
    <submittedName>
        <fullName evidence="6">Chromosome partitioning protein parB</fullName>
    </submittedName>
</protein>
<dbReference type="Pfam" id="PF17762">
    <property type="entry name" value="HTH_ParB"/>
    <property type="match status" value="1"/>
</dbReference>
<gene>
    <name evidence="6" type="ORF">Tasa_047_021</name>
</gene>
<dbReference type="SUPFAM" id="SSF110849">
    <property type="entry name" value="ParB/Sulfiredoxin"/>
    <property type="match status" value="1"/>
</dbReference>
<name>A0A0D6MPL9_9PROT</name>
<evidence type="ECO:0000259" key="5">
    <source>
        <dbReference type="SMART" id="SM00470"/>
    </source>
</evidence>
<organism evidence="6 7">
    <name type="scientific">Tanticharoenia sakaeratensis NBRC 103193</name>
    <dbReference type="NCBI Taxonomy" id="1231623"/>
    <lineage>
        <taxon>Bacteria</taxon>
        <taxon>Pseudomonadati</taxon>
        <taxon>Pseudomonadota</taxon>
        <taxon>Alphaproteobacteria</taxon>
        <taxon>Acetobacterales</taxon>
        <taxon>Acetobacteraceae</taxon>
        <taxon>Tanticharoenia</taxon>
    </lineage>
</organism>